<dbReference type="RefSeq" id="WP_373956835.1">
    <property type="nucleotide sequence ID" value="NZ_JBHDLN010000027.1"/>
</dbReference>
<accession>A0ABV4VBB8</accession>
<keyword evidence="2" id="KW-1185">Reference proteome</keyword>
<evidence type="ECO:0000313" key="1">
    <source>
        <dbReference type="EMBL" id="MFB0846906.1"/>
    </source>
</evidence>
<sequence>MVIHFTEHGAKKTSNQLIDRAKSKEHQIGQWLDEQSAADFLAEIAKKRRGVRGVPLPGTLKTRSFLPDGTELEPDMARVVVKMAASKQRIPLTVPTLQQKENKVEETMRVLEAEIWGTHIHSILLMQQ</sequence>
<organism evidence="1 2">
    <name type="scientific">Paenibacillus oleatilyticus</name>
    <dbReference type="NCBI Taxonomy" id="2594886"/>
    <lineage>
        <taxon>Bacteria</taxon>
        <taxon>Bacillati</taxon>
        <taxon>Bacillota</taxon>
        <taxon>Bacilli</taxon>
        <taxon>Bacillales</taxon>
        <taxon>Paenibacillaceae</taxon>
        <taxon>Paenibacillus</taxon>
    </lineage>
</organism>
<dbReference type="EMBL" id="JBHDLN010000027">
    <property type="protein sequence ID" value="MFB0846906.1"/>
    <property type="molecule type" value="Genomic_DNA"/>
</dbReference>
<name>A0ABV4VBB8_9BACL</name>
<proteinExistence type="predicted"/>
<dbReference type="Proteomes" id="UP001575622">
    <property type="component" value="Unassembled WGS sequence"/>
</dbReference>
<evidence type="ECO:0000313" key="2">
    <source>
        <dbReference type="Proteomes" id="UP001575622"/>
    </source>
</evidence>
<reference evidence="1 2" key="1">
    <citation type="submission" date="2024-09" db="EMBL/GenBank/DDBJ databases">
        <authorList>
            <person name="Makale K.P.P."/>
            <person name="Makhzoum A."/>
            <person name="Rantong G."/>
            <person name="Rahube T.O."/>
        </authorList>
    </citation>
    <scope>NUCLEOTIDE SEQUENCE [LARGE SCALE GENOMIC DNA]</scope>
    <source>
        <strain evidence="1 2">KM_D13</strain>
    </source>
</reference>
<protein>
    <submittedName>
        <fullName evidence="1">Uncharacterized protein</fullName>
    </submittedName>
</protein>
<comment type="caution">
    <text evidence="1">The sequence shown here is derived from an EMBL/GenBank/DDBJ whole genome shotgun (WGS) entry which is preliminary data.</text>
</comment>
<gene>
    <name evidence="1" type="ORF">ACEU3E_32480</name>
</gene>